<dbReference type="InterPro" id="IPR020472">
    <property type="entry name" value="WD40_PAC1"/>
</dbReference>
<keyword evidence="5" id="KW-1185">Reference proteome</keyword>
<reference evidence="4" key="2">
    <citation type="journal article" date="2023" name="IMA Fungus">
        <title>Comparative genomic study of the Penicillium genus elucidates a diverse pangenome and 15 lateral gene transfer events.</title>
        <authorList>
            <person name="Petersen C."/>
            <person name="Sorensen T."/>
            <person name="Nielsen M.R."/>
            <person name="Sondergaard T.E."/>
            <person name="Sorensen J.L."/>
            <person name="Fitzpatrick D.A."/>
            <person name="Frisvad J.C."/>
            <person name="Nielsen K.L."/>
        </authorList>
    </citation>
    <scope>NUCLEOTIDE SEQUENCE</scope>
    <source>
        <strain evidence="4">IBT 15544</strain>
    </source>
</reference>
<dbReference type="InterPro" id="IPR015943">
    <property type="entry name" value="WD40/YVTN_repeat-like_dom_sf"/>
</dbReference>
<gene>
    <name evidence="4" type="ORF">N7498_007864</name>
</gene>
<proteinExistence type="predicted"/>
<reference evidence="4" key="1">
    <citation type="submission" date="2022-12" db="EMBL/GenBank/DDBJ databases">
        <authorList>
            <person name="Petersen C."/>
        </authorList>
    </citation>
    <scope>NUCLEOTIDE SEQUENCE</scope>
    <source>
        <strain evidence="4">IBT 15544</strain>
    </source>
</reference>
<evidence type="ECO:0008006" key="6">
    <source>
        <dbReference type="Google" id="ProtNLM"/>
    </source>
</evidence>
<name>A0A9W9JMN3_9EURO</name>
<sequence>SPLSVISLSKLLDVPERLIHLRLNQLHSVLKVPDSEAVPVRLFHLSFRDFLLNPETRSKTPLGVNETEMHYRLARQCLLMCQNLRKNICRLPSDGTLRAEVDRRTVDAYIPPELQYACRYWAYHLDKCRYSSDMVYNALLFLQRQFLRKHFLHWVEAMSLLGLTSDMLSILDRLQIAISVYCAGLIFAPQSAIIRRDFRQELPTWICQFPRVEENWGAELQALEGHSIPVESVAFSRDGRLLVSGSGDMTVRVWDPATGALIQTLEGHSDSVHSVAFSPDGRLLASGSEDQTVRLWDPATRTLTQTLEDHSGSIRSVSFSPDGRLLASSSEDQTVRLWEIETGSLTQTLKGHSSLVEPVAFSSDGRRLASGSYDQTVRLWDAATGALIQILEGHSSWIDSVAFSPDGPRLWDTATGALTQTWNIENFFTTLEFSYDGIHLYTNFGALEIKSKFDISMSHPPRANLGISIEHGQWIKLNGERVLWLPVESRPRCLKTNGNTLAMGHTSGRISFFRFC</sequence>
<feature type="repeat" description="WD" evidence="3">
    <location>
        <begin position="265"/>
        <end position="306"/>
    </location>
</feature>
<dbReference type="Pfam" id="PF00400">
    <property type="entry name" value="WD40"/>
    <property type="match status" value="5"/>
</dbReference>
<organism evidence="4 5">
    <name type="scientific">Penicillium cinerascens</name>
    <dbReference type="NCBI Taxonomy" id="70096"/>
    <lineage>
        <taxon>Eukaryota</taxon>
        <taxon>Fungi</taxon>
        <taxon>Dikarya</taxon>
        <taxon>Ascomycota</taxon>
        <taxon>Pezizomycotina</taxon>
        <taxon>Eurotiomycetes</taxon>
        <taxon>Eurotiomycetidae</taxon>
        <taxon>Eurotiales</taxon>
        <taxon>Aspergillaceae</taxon>
        <taxon>Penicillium</taxon>
    </lineage>
</organism>
<dbReference type="OrthoDB" id="538223at2759"/>
<evidence type="ECO:0000256" key="2">
    <source>
        <dbReference type="ARBA" id="ARBA00022737"/>
    </source>
</evidence>
<dbReference type="SMART" id="SM00320">
    <property type="entry name" value="WD40"/>
    <property type="match status" value="5"/>
</dbReference>
<keyword evidence="2" id="KW-0677">Repeat</keyword>
<dbReference type="Proteomes" id="UP001150904">
    <property type="component" value="Unassembled WGS sequence"/>
</dbReference>
<dbReference type="EMBL" id="JAPQKR010000014">
    <property type="protein sequence ID" value="KAJ5198747.1"/>
    <property type="molecule type" value="Genomic_DNA"/>
</dbReference>
<dbReference type="PRINTS" id="PR00320">
    <property type="entry name" value="GPROTEINBRPT"/>
</dbReference>
<dbReference type="PANTHER" id="PTHR19848:SF8">
    <property type="entry name" value="F-BOX AND WD REPEAT DOMAIN CONTAINING 7"/>
    <property type="match status" value="1"/>
</dbReference>
<dbReference type="InterPro" id="IPR001680">
    <property type="entry name" value="WD40_rpt"/>
</dbReference>
<evidence type="ECO:0000313" key="4">
    <source>
        <dbReference type="EMBL" id="KAJ5198747.1"/>
    </source>
</evidence>
<dbReference type="SUPFAM" id="SSF50978">
    <property type="entry name" value="WD40 repeat-like"/>
    <property type="match status" value="1"/>
</dbReference>
<evidence type="ECO:0000256" key="3">
    <source>
        <dbReference type="PROSITE-ProRule" id="PRU00221"/>
    </source>
</evidence>
<dbReference type="RefSeq" id="XP_058307175.1">
    <property type="nucleotide sequence ID" value="XM_058454926.1"/>
</dbReference>
<dbReference type="PANTHER" id="PTHR19848">
    <property type="entry name" value="WD40 REPEAT PROTEIN"/>
    <property type="match status" value="1"/>
</dbReference>
<feature type="repeat" description="WD" evidence="3">
    <location>
        <begin position="391"/>
        <end position="426"/>
    </location>
</feature>
<accession>A0A9W9JMN3</accession>
<feature type="repeat" description="WD" evidence="3">
    <location>
        <begin position="349"/>
        <end position="390"/>
    </location>
</feature>
<feature type="non-terminal residue" evidence="4">
    <location>
        <position position="1"/>
    </location>
</feature>
<evidence type="ECO:0000256" key="1">
    <source>
        <dbReference type="ARBA" id="ARBA00022574"/>
    </source>
</evidence>
<protein>
    <recommendedName>
        <fullName evidence="6">WD40 repeat-like protein</fullName>
    </recommendedName>
</protein>
<dbReference type="GeneID" id="83182227"/>
<dbReference type="PROSITE" id="PS00678">
    <property type="entry name" value="WD_REPEATS_1"/>
    <property type="match status" value="2"/>
</dbReference>
<keyword evidence="1 3" id="KW-0853">WD repeat</keyword>
<feature type="repeat" description="WD" evidence="3">
    <location>
        <begin position="223"/>
        <end position="264"/>
    </location>
</feature>
<dbReference type="AlphaFoldDB" id="A0A9W9JMN3"/>
<feature type="non-terminal residue" evidence="4">
    <location>
        <position position="516"/>
    </location>
</feature>
<feature type="repeat" description="WD" evidence="3">
    <location>
        <begin position="307"/>
        <end position="348"/>
    </location>
</feature>
<dbReference type="PROSITE" id="PS50294">
    <property type="entry name" value="WD_REPEATS_REGION"/>
    <property type="match status" value="4"/>
</dbReference>
<dbReference type="CDD" id="cd00200">
    <property type="entry name" value="WD40"/>
    <property type="match status" value="1"/>
</dbReference>
<dbReference type="InterPro" id="IPR019775">
    <property type="entry name" value="WD40_repeat_CS"/>
</dbReference>
<comment type="caution">
    <text evidence="4">The sequence shown here is derived from an EMBL/GenBank/DDBJ whole genome shotgun (WGS) entry which is preliminary data.</text>
</comment>
<evidence type="ECO:0000313" key="5">
    <source>
        <dbReference type="Proteomes" id="UP001150904"/>
    </source>
</evidence>
<dbReference type="Gene3D" id="2.130.10.10">
    <property type="entry name" value="YVTN repeat-like/Quinoprotein amine dehydrogenase"/>
    <property type="match status" value="3"/>
</dbReference>
<dbReference type="InterPro" id="IPR036322">
    <property type="entry name" value="WD40_repeat_dom_sf"/>
</dbReference>
<dbReference type="PROSITE" id="PS50082">
    <property type="entry name" value="WD_REPEATS_2"/>
    <property type="match status" value="5"/>
</dbReference>